<organism evidence="3 4">
    <name type="scientific">Corynebacterium renale</name>
    <dbReference type="NCBI Taxonomy" id="1724"/>
    <lineage>
        <taxon>Bacteria</taxon>
        <taxon>Bacillati</taxon>
        <taxon>Actinomycetota</taxon>
        <taxon>Actinomycetes</taxon>
        <taxon>Mycobacteriales</taxon>
        <taxon>Corynebacteriaceae</taxon>
        <taxon>Corynebacterium</taxon>
    </lineage>
</organism>
<dbReference type="STRING" id="1724.GCA_001044175_02072"/>
<dbReference type="Pfam" id="PF13175">
    <property type="entry name" value="AAA_15"/>
    <property type="match status" value="1"/>
</dbReference>
<evidence type="ECO:0000313" key="4">
    <source>
        <dbReference type="Proteomes" id="UP000221653"/>
    </source>
</evidence>
<keyword evidence="4" id="KW-1185">Reference proteome</keyword>
<name>A0A2A9DRF5_9CORY</name>
<evidence type="ECO:0000259" key="2">
    <source>
        <dbReference type="Pfam" id="PF13175"/>
    </source>
</evidence>
<dbReference type="PANTHER" id="PTHR41259:SF1">
    <property type="entry name" value="DOUBLE-STRAND BREAK REPAIR RAD50 ATPASE, PUTATIVE-RELATED"/>
    <property type="match status" value="1"/>
</dbReference>
<evidence type="ECO:0000256" key="1">
    <source>
        <dbReference type="SAM" id="Coils"/>
    </source>
</evidence>
<comment type="caution">
    <text evidence="3">The sequence shown here is derived from an EMBL/GenBank/DDBJ whole genome shotgun (WGS) entry which is preliminary data.</text>
</comment>
<feature type="coiled-coil region" evidence="1">
    <location>
        <begin position="559"/>
        <end position="727"/>
    </location>
</feature>
<dbReference type="InterPro" id="IPR041685">
    <property type="entry name" value="AAA_GajA/Old/RecF-like"/>
</dbReference>
<dbReference type="Proteomes" id="UP000221653">
    <property type="component" value="Unassembled WGS sequence"/>
</dbReference>
<dbReference type="GO" id="GO:0004527">
    <property type="term" value="F:exonuclease activity"/>
    <property type="evidence" value="ECO:0007669"/>
    <property type="project" value="UniProtKB-KW"/>
</dbReference>
<dbReference type="Gene3D" id="3.40.50.300">
    <property type="entry name" value="P-loop containing nucleotide triphosphate hydrolases"/>
    <property type="match status" value="2"/>
</dbReference>
<dbReference type="RefSeq" id="WP_083986049.1">
    <property type="nucleotide sequence ID" value="NZ_LDYE01000007.1"/>
</dbReference>
<dbReference type="EMBL" id="PDJF01000001">
    <property type="protein sequence ID" value="PFG28946.1"/>
    <property type="molecule type" value="Genomic_DNA"/>
</dbReference>
<keyword evidence="3" id="KW-0540">Nuclease</keyword>
<proteinExistence type="predicted"/>
<feature type="coiled-coil region" evidence="1">
    <location>
        <begin position="251"/>
        <end position="288"/>
    </location>
</feature>
<dbReference type="OrthoDB" id="3177877at2"/>
<dbReference type="AlphaFoldDB" id="A0A2A9DRF5"/>
<sequence length="874" mass="97296">MIIHSVEIENFRGITHLTLEELPETGVFVISGDNEQGKSTVLEAISRALTEPHHTKKKEIKAIQPVGQSVAPTVKLRATVGEYTFTIEKRWLKAAASRLHLTAPRPAQYVDREADNELQQILENNVDRNLLDKLFISQDELDPELAAVGIPSLEKALNSQTGGDADYFASSDDDLMRAVEEEYGKYYTAKGQVKKSSELDRAESEHAAALAAQDAAVAEVKDLRTFVQEVERAHETIELNLKNEPSLVAARDNALHAVEKAKAIIEELEKARRGVDQAQEKVKYVRSEQDRLDALKAEEKARSEAVQRAHDALVEAQEAADKEAVKITELAQRVAEAREAEDRAYQELDVEKKTLKSVVEFAEFQNLRQRIAQIDEAEKAITAARSAMPEHPLSKKDLANLEKLHATVEVARAVLQAAQATLEFTGEGRITVDGETYEAADKPNVHLNAGSTIHIGDVTAIFSPGKNSSTTVRDELDDARTQWKRALEKAHLLSLDEAYERRSATETAEETLNQAQKAYSDAVGDIDVPQARQRCAELEQHWNGRPEPKETADAVEKRVSELEEVHRAATLTLRTAEKEREPWLEKKAASALTQANARHELAVQECERVSAQLQAMEKESDEESLAQRVAVAERNLEASRAALQEIEVAYKEMQPQEAEDRYEAAEAKLKAARQRIQDARDTVNQYQGRIEQAEGAEERQAQAEDRYAAAEAKLNSIRRQANAAKVLRTTLRAHQDAARQRYAQPFADALQEMAQPIFGADVRFNLDDTLRIVERTQGDRTVPVGDLSGGAKEQLMLLSRFAVAKLADGSSDSPVPVFIDDALGNTDTGRLNDMAMMVNRLGKKRQVFVLTCVPERFDAVANKHDYPMSLLRSK</sequence>
<dbReference type="InterPro" id="IPR027417">
    <property type="entry name" value="P-loop_NTPase"/>
</dbReference>
<dbReference type="SUPFAM" id="SSF52540">
    <property type="entry name" value="P-loop containing nucleoside triphosphate hydrolases"/>
    <property type="match status" value="2"/>
</dbReference>
<accession>A0A2A9DRF5</accession>
<protein>
    <submittedName>
        <fullName evidence="3">DNA repair exonuclease SbcCD ATPase subunit</fullName>
    </submittedName>
</protein>
<keyword evidence="3" id="KW-0378">Hydrolase</keyword>
<keyword evidence="3" id="KW-0269">Exonuclease</keyword>
<gene>
    <name evidence="3" type="ORF">ATK06_2076</name>
</gene>
<evidence type="ECO:0000313" key="3">
    <source>
        <dbReference type="EMBL" id="PFG28946.1"/>
    </source>
</evidence>
<feature type="domain" description="Endonuclease GajA/Old nuclease/RecF-like AAA" evidence="2">
    <location>
        <begin position="1"/>
        <end position="349"/>
    </location>
</feature>
<dbReference type="PANTHER" id="PTHR41259">
    <property type="entry name" value="DOUBLE-STRAND BREAK REPAIR RAD50 ATPASE, PUTATIVE-RELATED"/>
    <property type="match status" value="1"/>
</dbReference>
<reference evidence="3 4" key="1">
    <citation type="submission" date="2017-10" db="EMBL/GenBank/DDBJ databases">
        <title>Sequencing the genomes of 1000 actinobacteria strains.</title>
        <authorList>
            <person name="Klenk H.-P."/>
        </authorList>
    </citation>
    <scope>NUCLEOTIDE SEQUENCE [LARGE SCALE GENOMIC DNA]</scope>
    <source>
        <strain evidence="3 4">DSM 20688</strain>
    </source>
</reference>
<keyword evidence="1" id="KW-0175">Coiled coil</keyword>